<dbReference type="InterPro" id="IPR010218">
    <property type="entry name" value="NADH_DH_suC"/>
</dbReference>
<name>A0ABU5NCV1_9RICK</name>
<evidence type="ECO:0000256" key="2">
    <source>
        <dbReference type="ARBA" id="ARBA00022448"/>
    </source>
</evidence>
<gene>
    <name evidence="3" type="primary">nuoC</name>
    <name evidence="5" type="ORF">Megvenef_00965</name>
</gene>
<dbReference type="EC" id="7.1.1.-" evidence="3"/>
<protein>
    <recommendedName>
        <fullName evidence="3">NADH-quinone oxidoreductase subunit C</fullName>
        <ecNumber evidence="3">7.1.1.-</ecNumber>
    </recommendedName>
    <alternativeName>
        <fullName evidence="3">NADH dehydrogenase I subunit C</fullName>
    </alternativeName>
    <alternativeName>
        <fullName evidence="3">NDH-1 subunit C</fullName>
    </alternativeName>
</protein>
<proteinExistence type="inferred from homology"/>
<keyword evidence="3" id="KW-1278">Translocase</keyword>
<reference evidence="5 6" key="1">
    <citation type="submission" date="2023-03" db="EMBL/GenBank/DDBJ databases">
        <title>Host association and intracellularity evolved multiple times independently in the Rickettsiales.</title>
        <authorList>
            <person name="Castelli M."/>
            <person name="Nardi T."/>
            <person name="Gammuto L."/>
            <person name="Bellinzona G."/>
            <person name="Sabaneyeva E."/>
            <person name="Potekhin A."/>
            <person name="Serra V."/>
            <person name="Petroni G."/>
            <person name="Sassera D."/>
        </authorList>
    </citation>
    <scope>NUCLEOTIDE SEQUENCE [LARGE SCALE GENOMIC DNA]</scope>
    <source>
        <strain evidence="5 6">Sr 2-6</strain>
    </source>
</reference>
<dbReference type="InterPro" id="IPR001268">
    <property type="entry name" value="NADH_UbQ_OxRdtase_30kDa_su"/>
</dbReference>
<keyword evidence="3" id="KW-0472">Membrane</keyword>
<dbReference type="HAMAP" id="MF_01357">
    <property type="entry name" value="NDH1_NuoC"/>
    <property type="match status" value="1"/>
</dbReference>
<dbReference type="InterPro" id="IPR037232">
    <property type="entry name" value="NADH_quin_OxRdtase_su_C/D-like"/>
</dbReference>
<sequence length="198" mass="23222">MDFLHIIDKFANDNNLHLAPISIKEFAAYKISQNDLLAILKFTKEHKDLRFTILTDLFAADFPERQERFEVVYSLLSLKLNKRLLFKIDVEENQTAPSVTTIFSAACWYEREVFDMYGIEFEGCPDMRRILTDYGFVGHPLRKDFPLTGHVQVRYDEKLEKVIYEPVLLEQEFRNFDFSSPWQGKEGLKLPGDEKATK</sequence>
<keyword evidence="3" id="KW-0874">Quinone</keyword>
<evidence type="ECO:0000313" key="6">
    <source>
        <dbReference type="Proteomes" id="UP001291687"/>
    </source>
</evidence>
<comment type="catalytic activity">
    <reaction evidence="3">
        <text>a quinone + NADH + 5 H(+)(in) = a quinol + NAD(+) + 4 H(+)(out)</text>
        <dbReference type="Rhea" id="RHEA:57888"/>
        <dbReference type="ChEBI" id="CHEBI:15378"/>
        <dbReference type="ChEBI" id="CHEBI:24646"/>
        <dbReference type="ChEBI" id="CHEBI:57540"/>
        <dbReference type="ChEBI" id="CHEBI:57945"/>
        <dbReference type="ChEBI" id="CHEBI:132124"/>
    </reaction>
</comment>
<comment type="subunit">
    <text evidence="3">NDH-1 is composed of 14 different subunits. Subunits NuoB, C, D, E, F, and G constitute the peripheral sector of the complex.</text>
</comment>
<evidence type="ECO:0000313" key="5">
    <source>
        <dbReference type="EMBL" id="MEA0970995.1"/>
    </source>
</evidence>
<dbReference type="Proteomes" id="UP001291687">
    <property type="component" value="Unassembled WGS sequence"/>
</dbReference>
<dbReference type="NCBIfam" id="TIGR01961">
    <property type="entry name" value="NuoC_fam"/>
    <property type="match status" value="1"/>
</dbReference>
<evidence type="ECO:0000256" key="1">
    <source>
        <dbReference type="ARBA" id="ARBA00007569"/>
    </source>
</evidence>
<comment type="function">
    <text evidence="3">NDH-1 shuttles electrons from NADH, via FMN and iron-sulfur (Fe-S) centers, to quinones in the respiratory chain. The immediate electron acceptor for the enzyme in this species is believed to be ubiquinone. Couples the redox reaction to proton translocation (for every two electrons transferred, four hydrogen ions are translocated across the cytoplasmic membrane), and thus conserves the redox energy in a proton gradient.</text>
</comment>
<evidence type="ECO:0000256" key="3">
    <source>
        <dbReference type="HAMAP-Rule" id="MF_01357"/>
    </source>
</evidence>
<dbReference type="PANTHER" id="PTHR10884:SF14">
    <property type="entry name" value="NADH DEHYDROGENASE [UBIQUINONE] IRON-SULFUR PROTEIN 3, MITOCHONDRIAL"/>
    <property type="match status" value="1"/>
</dbReference>
<keyword evidence="2 3" id="KW-0813">Transport</keyword>
<dbReference type="Pfam" id="PF00329">
    <property type="entry name" value="Complex1_30kDa"/>
    <property type="match status" value="1"/>
</dbReference>
<keyword evidence="3" id="KW-1003">Cell membrane</keyword>
<feature type="domain" description="NADH:ubiquinone oxidoreductase 30kDa subunit" evidence="4">
    <location>
        <begin position="30"/>
        <end position="150"/>
    </location>
</feature>
<comment type="similarity">
    <text evidence="1 3">Belongs to the complex I 30 kDa subunit family.</text>
</comment>
<dbReference type="NCBIfam" id="NF004733">
    <property type="entry name" value="PRK06074.1-5"/>
    <property type="match status" value="1"/>
</dbReference>
<keyword evidence="6" id="KW-1185">Reference proteome</keyword>
<evidence type="ECO:0000259" key="4">
    <source>
        <dbReference type="Pfam" id="PF00329"/>
    </source>
</evidence>
<organism evidence="5 6">
    <name type="scientific">Candidatus Megaera venefica</name>
    <dbReference type="NCBI Taxonomy" id="2055910"/>
    <lineage>
        <taxon>Bacteria</taxon>
        <taxon>Pseudomonadati</taxon>
        <taxon>Pseudomonadota</taxon>
        <taxon>Alphaproteobacteria</taxon>
        <taxon>Rickettsiales</taxon>
        <taxon>Rickettsiaceae</taxon>
        <taxon>Candidatus Megaera</taxon>
    </lineage>
</organism>
<dbReference type="PANTHER" id="PTHR10884">
    <property type="entry name" value="NADH DEHYDROGENASE UBIQUINONE IRON-SULFUR PROTEIN 3"/>
    <property type="match status" value="1"/>
</dbReference>
<comment type="subcellular location">
    <subcellularLocation>
        <location evidence="3">Cell membrane</location>
        <topology evidence="3">Peripheral membrane protein</topology>
        <orientation evidence="3">Cytoplasmic side</orientation>
    </subcellularLocation>
</comment>
<keyword evidence="3" id="KW-0830">Ubiquinone</keyword>
<keyword evidence="3" id="KW-0520">NAD</keyword>
<dbReference type="SUPFAM" id="SSF143243">
    <property type="entry name" value="Nqo5-like"/>
    <property type="match status" value="1"/>
</dbReference>
<dbReference type="EMBL" id="JARJFB010000068">
    <property type="protein sequence ID" value="MEA0970995.1"/>
    <property type="molecule type" value="Genomic_DNA"/>
</dbReference>
<dbReference type="RefSeq" id="WP_322776894.1">
    <property type="nucleotide sequence ID" value="NZ_JARJFB010000068.1"/>
</dbReference>
<accession>A0ABU5NCV1</accession>
<comment type="caution">
    <text evidence="5">The sequence shown here is derived from an EMBL/GenBank/DDBJ whole genome shotgun (WGS) entry which is preliminary data.</text>
</comment>
<dbReference type="Gene3D" id="3.30.460.80">
    <property type="entry name" value="NADH:ubiquinone oxidoreductase, 30kDa subunit"/>
    <property type="match status" value="1"/>
</dbReference>